<evidence type="ECO:0000256" key="5">
    <source>
        <dbReference type="SAM" id="MobiDB-lite"/>
    </source>
</evidence>
<keyword evidence="4" id="KW-0574">Periplasm</keyword>
<evidence type="ECO:0000256" key="6">
    <source>
        <dbReference type="SAM" id="SignalP"/>
    </source>
</evidence>
<organism evidence="7 8">
    <name type="scientific">Gilvimarinus japonicus</name>
    <dbReference type="NCBI Taxonomy" id="1796469"/>
    <lineage>
        <taxon>Bacteria</taxon>
        <taxon>Pseudomonadati</taxon>
        <taxon>Pseudomonadota</taxon>
        <taxon>Gammaproteobacteria</taxon>
        <taxon>Cellvibrionales</taxon>
        <taxon>Cellvibrionaceae</taxon>
        <taxon>Gilvimarinus</taxon>
    </lineage>
</organism>
<dbReference type="PANTHER" id="PTHR38102">
    <property type="entry name" value="PERIPLASMIC CHAPERONE SPY"/>
    <property type="match status" value="1"/>
</dbReference>
<proteinExistence type="inferred from homology"/>
<comment type="subcellular location">
    <subcellularLocation>
        <location evidence="1">Periplasm</location>
    </subcellularLocation>
</comment>
<feature type="chain" id="PRO_5046359012" evidence="6">
    <location>
        <begin position="23"/>
        <end position="157"/>
    </location>
</feature>
<accession>A0ABV7HY39</accession>
<evidence type="ECO:0000256" key="4">
    <source>
        <dbReference type="ARBA" id="ARBA00022764"/>
    </source>
</evidence>
<dbReference type="Proteomes" id="UP001595548">
    <property type="component" value="Unassembled WGS sequence"/>
</dbReference>
<dbReference type="PANTHER" id="PTHR38102:SF1">
    <property type="entry name" value="PERIPLASMIC CHAPERONE SPY"/>
    <property type="match status" value="1"/>
</dbReference>
<feature type="signal peptide" evidence="6">
    <location>
        <begin position="1"/>
        <end position="22"/>
    </location>
</feature>
<evidence type="ECO:0000313" key="7">
    <source>
        <dbReference type="EMBL" id="MFC3156342.1"/>
    </source>
</evidence>
<dbReference type="Gene3D" id="1.20.120.1490">
    <property type="match status" value="1"/>
</dbReference>
<feature type="region of interest" description="Disordered" evidence="5">
    <location>
        <begin position="124"/>
        <end position="157"/>
    </location>
</feature>
<feature type="compositionally biased region" description="Basic residues" evidence="5">
    <location>
        <begin position="133"/>
        <end position="142"/>
    </location>
</feature>
<sequence length="157" mass="17675">MKKTLTTLALTSALVLTTAAYAGNGPRDMMGPAALLNDRVAERLALTDDQQVRISELIELHRSQYPQGDAKEAFAQKREAMDALMTEPEFDESAARALLSEDTERRLAGMKLRHDLAQVLTDGQREKLEKIRERQHKKGRNSKGRDGERRGGKPERY</sequence>
<gene>
    <name evidence="7" type="ORF">ACFOEB_14110</name>
</gene>
<reference evidence="8" key="1">
    <citation type="journal article" date="2019" name="Int. J. Syst. Evol. Microbiol.">
        <title>The Global Catalogue of Microorganisms (GCM) 10K type strain sequencing project: providing services to taxonomists for standard genome sequencing and annotation.</title>
        <authorList>
            <consortium name="The Broad Institute Genomics Platform"/>
            <consortium name="The Broad Institute Genome Sequencing Center for Infectious Disease"/>
            <person name="Wu L."/>
            <person name="Ma J."/>
        </authorList>
    </citation>
    <scope>NUCLEOTIDE SEQUENCE [LARGE SCALE GENOMIC DNA]</scope>
    <source>
        <strain evidence="8">KCTC 52141</strain>
    </source>
</reference>
<dbReference type="InterPro" id="IPR052211">
    <property type="entry name" value="Cpx_auxiliary_protein"/>
</dbReference>
<dbReference type="RefSeq" id="WP_382417538.1">
    <property type="nucleotide sequence ID" value="NZ_AP031500.1"/>
</dbReference>
<dbReference type="InterPro" id="IPR012899">
    <property type="entry name" value="LTXXQ"/>
</dbReference>
<feature type="compositionally biased region" description="Basic and acidic residues" evidence="5">
    <location>
        <begin position="143"/>
        <end position="157"/>
    </location>
</feature>
<comment type="caution">
    <text evidence="7">The sequence shown here is derived from an EMBL/GenBank/DDBJ whole genome shotgun (WGS) entry which is preliminary data.</text>
</comment>
<evidence type="ECO:0000256" key="3">
    <source>
        <dbReference type="ARBA" id="ARBA00022729"/>
    </source>
</evidence>
<comment type="similarity">
    <text evidence="2">Belongs to the CpxP/Spy family.</text>
</comment>
<evidence type="ECO:0000256" key="2">
    <source>
        <dbReference type="ARBA" id="ARBA00008441"/>
    </source>
</evidence>
<protein>
    <submittedName>
        <fullName evidence="7">Spy/CpxP family protein refolding chaperone</fullName>
    </submittedName>
</protein>
<evidence type="ECO:0000313" key="8">
    <source>
        <dbReference type="Proteomes" id="UP001595548"/>
    </source>
</evidence>
<evidence type="ECO:0000256" key="1">
    <source>
        <dbReference type="ARBA" id="ARBA00004418"/>
    </source>
</evidence>
<name>A0ABV7HY39_9GAMM</name>
<dbReference type="EMBL" id="JBHRTL010000030">
    <property type="protein sequence ID" value="MFC3156342.1"/>
    <property type="molecule type" value="Genomic_DNA"/>
</dbReference>
<keyword evidence="8" id="KW-1185">Reference proteome</keyword>
<keyword evidence="3 6" id="KW-0732">Signal</keyword>
<dbReference type="Pfam" id="PF07813">
    <property type="entry name" value="LTXXQ"/>
    <property type="match status" value="1"/>
</dbReference>